<reference evidence="2 3" key="1">
    <citation type="submission" date="2021-03" db="EMBL/GenBank/DDBJ databases">
        <title>Genomic Encyclopedia of Type Strains, Phase IV (KMG-IV): sequencing the most valuable type-strain genomes for metagenomic binning, comparative biology and taxonomic classification.</title>
        <authorList>
            <person name="Goeker M."/>
        </authorList>
    </citation>
    <scope>NUCLEOTIDE SEQUENCE [LARGE SCALE GENOMIC DNA]</scope>
    <source>
        <strain evidence="2 3">DSM 6139</strain>
    </source>
</reference>
<dbReference type="GO" id="GO:0008706">
    <property type="term" value="F:6-phospho-beta-glucosidase activity"/>
    <property type="evidence" value="ECO:0007669"/>
    <property type="project" value="UniProtKB-EC"/>
</dbReference>
<dbReference type="InterPro" id="IPR017853">
    <property type="entry name" value="GH"/>
</dbReference>
<proteinExistence type="inferred from homology"/>
<dbReference type="Proteomes" id="UP001519271">
    <property type="component" value="Unassembled WGS sequence"/>
</dbReference>
<dbReference type="EC" id="3.2.1.86" evidence="2"/>
<organism evidence="2 3">
    <name type="scientific">Youngiibacter multivorans</name>
    <dbReference type="NCBI Taxonomy" id="937251"/>
    <lineage>
        <taxon>Bacteria</taxon>
        <taxon>Bacillati</taxon>
        <taxon>Bacillota</taxon>
        <taxon>Clostridia</taxon>
        <taxon>Eubacteriales</taxon>
        <taxon>Clostridiaceae</taxon>
        <taxon>Youngiibacter</taxon>
    </lineage>
</organism>
<protein>
    <submittedName>
        <fullName evidence="2">6-phospho-beta-glucosidase</fullName>
        <ecNumber evidence="2">3.2.1.86</ecNumber>
    </submittedName>
</protein>
<dbReference type="PANTHER" id="PTHR10353:SF139">
    <property type="entry name" value="6-PHOSPHO-BETA-GLUCOSIDASE GMUD"/>
    <property type="match status" value="1"/>
</dbReference>
<dbReference type="PRINTS" id="PR00131">
    <property type="entry name" value="GLHYDRLASE1"/>
</dbReference>
<gene>
    <name evidence="2" type="ORF">J2Z34_000904</name>
</gene>
<keyword evidence="2" id="KW-0326">Glycosidase</keyword>
<comment type="caution">
    <text evidence="2">The sequence shown here is derived from an EMBL/GenBank/DDBJ whole genome shotgun (WGS) entry which is preliminary data.</text>
</comment>
<dbReference type="EMBL" id="JAGGKC010000005">
    <property type="protein sequence ID" value="MBP1918432.1"/>
    <property type="molecule type" value="Genomic_DNA"/>
</dbReference>
<evidence type="ECO:0000256" key="1">
    <source>
        <dbReference type="RuleBase" id="RU003690"/>
    </source>
</evidence>
<comment type="similarity">
    <text evidence="1">Belongs to the glycosyl hydrolase 1 family.</text>
</comment>
<evidence type="ECO:0000313" key="2">
    <source>
        <dbReference type="EMBL" id="MBP1918432.1"/>
    </source>
</evidence>
<keyword evidence="2" id="KW-0378">Hydrolase</keyword>
<dbReference type="RefSeq" id="WP_280922301.1">
    <property type="nucleotide sequence ID" value="NZ_JAGGKC010000005.1"/>
</dbReference>
<name>A0ABS4G1K5_9CLOT</name>
<dbReference type="SUPFAM" id="SSF51445">
    <property type="entry name" value="(Trans)glycosidases"/>
    <property type="match status" value="1"/>
</dbReference>
<sequence length="455" mass="52678">MEYRFPEKFFFGAAASGPQTEGTSGKKGMDIYEFWYESEPEDFYHMVGPKIASDFYHRYIEDIGLMKEMGLDSYRTSIEWSRLIPEGIGDVDPEAVDFYNSMIDELKKQGLEPYINLFHFDLPVKLQEYGGWESRVTVDAYVDYARVCFDLFGDRVKNWFTFSDPLVPAEQGYVEGNHYPKVRNLKRAVQVAYNMIIAHASAVEAFREMGTGGEIGVIMNLSQVYPKSGSKEDLEAAEACDLFINKAFLDPVLKGEFPEKLIHMLERSEILPEVRDGDKELIAKNRVDVLGISYFKPRRVMAPADRLQEGLNYYFVNYRMPGRRMNVYRGWEIYEKGIYDLLTDLRLNYGNPACFIAENGIGVENEDRYRLDGEIHDTYRIDYIRNHLKWILKAIEEGSDCRGYHAWSFTDNWSWNNGFKNRYGFVAIDTATLKRTVKLSGEWMKDVTGDKGFSD</sequence>
<dbReference type="InterPro" id="IPR001360">
    <property type="entry name" value="Glyco_hydro_1"/>
</dbReference>
<accession>A0ABS4G1K5</accession>
<dbReference type="PANTHER" id="PTHR10353">
    <property type="entry name" value="GLYCOSYL HYDROLASE"/>
    <property type="match status" value="1"/>
</dbReference>
<evidence type="ECO:0000313" key="3">
    <source>
        <dbReference type="Proteomes" id="UP001519271"/>
    </source>
</evidence>
<keyword evidence="3" id="KW-1185">Reference proteome</keyword>
<dbReference type="Pfam" id="PF00232">
    <property type="entry name" value="Glyco_hydro_1"/>
    <property type="match status" value="1"/>
</dbReference>
<dbReference type="Gene3D" id="3.20.20.80">
    <property type="entry name" value="Glycosidases"/>
    <property type="match status" value="1"/>
</dbReference>